<name>A0A8S1QSD5_9CILI</name>
<evidence type="ECO:0000313" key="1">
    <source>
        <dbReference type="EMBL" id="CAD8117734.1"/>
    </source>
</evidence>
<reference evidence="1" key="1">
    <citation type="submission" date="2021-01" db="EMBL/GenBank/DDBJ databases">
        <authorList>
            <consortium name="Genoscope - CEA"/>
            <person name="William W."/>
        </authorList>
    </citation>
    <scope>NUCLEOTIDE SEQUENCE</scope>
</reference>
<proteinExistence type="predicted"/>
<keyword evidence="2" id="KW-1185">Reference proteome</keyword>
<dbReference type="EMBL" id="CAJJDN010000114">
    <property type="protein sequence ID" value="CAD8117734.1"/>
    <property type="molecule type" value="Genomic_DNA"/>
</dbReference>
<accession>A0A8S1QSD5</accession>
<protein>
    <submittedName>
        <fullName evidence="1">Uncharacterized protein</fullName>
    </submittedName>
</protein>
<gene>
    <name evidence="1" type="ORF">PSON_ATCC_30995.1.T1140200</name>
</gene>
<evidence type="ECO:0000313" key="2">
    <source>
        <dbReference type="Proteomes" id="UP000692954"/>
    </source>
</evidence>
<dbReference type="AlphaFoldDB" id="A0A8S1QSD5"/>
<dbReference type="Proteomes" id="UP000692954">
    <property type="component" value="Unassembled WGS sequence"/>
</dbReference>
<sequence length="95" mass="11529">MMTETEVLFLQICFKLEVITLCHKINEEQCQRKINLHWLIPQIVKRIIFLQIQIRFFLEKSQSIASISYFTVSIQHFFYRSLFMQKNYLGILLLK</sequence>
<organism evidence="1 2">
    <name type="scientific">Paramecium sonneborni</name>
    <dbReference type="NCBI Taxonomy" id="65129"/>
    <lineage>
        <taxon>Eukaryota</taxon>
        <taxon>Sar</taxon>
        <taxon>Alveolata</taxon>
        <taxon>Ciliophora</taxon>
        <taxon>Intramacronucleata</taxon>
        <taxon>Oligohymenophorea</taxon>
        <taxon>Peniculida</taxon>
        <taxon>Parameciidae</taxon>
        <taxon>Paramecium</taxon>
    </lineage>
</organism>
<comment type="caution">
    <text evidence="1">The sequence shown here is derived from an EMBL/GenBank/DDBJ whole genome shotgun (WGS) entry which is preliminary data.</text>
</comment>